<protein>
    <submittedName>
        <fullName evidence="1">Uncharacterized protein</fullName>
    </submittedName>
</protein>
<evidence type="ECO:0000313" key="2">
    <source>
        <dbReference type="Proteomes" id="UP001249851"/>
    </source>
</evidence>
<reference evidence="1" key="2">
    <citation type="journal article" date="2023" name="Science">
        <title>Genomic signatures of disease resistance in endangered staghorn corals.</title>
        <authorList>
            <person name="Vollmer S.V."/>
            <person name="Selwyn J.D."/>
            <person name="Despard B.A."/>
            <person name="Roesel C.L."/>
        </authorList>
    </citation>
    <scope>NUCLEOTIDE SEQUENCE</scope>
    <source>
        <strain evidence="1">K2</strain>
    </source>
</reference>
<name>A0AAD9VDV3_ACRCE</name>
<proteinExistence type="predicted"/>
<keyword evidence="2" id="KW-1185">Reference proteome</keyword>
<evidence type="ECO:0000313" key="1">
    <source>
        <dbReference type="EMBL" id="KAK2570841.1"/>
    </source>
</evidence>
<dbReference type="AlphaFoldDB" id="A0AAD9VDV3"/>
<sequence length="83" mass="9053">MMKSKVIANYVRLSGPVALAENDGRGLKWFVSLLWSSDAMDFFAMGHSQLKTNWLTLLSHAGYWASSNGGELRIGLSCCSPGD</sequence>
<dbReference type="Proteomes" id="UP001249851">
    <property type="component" value="Unassembled WGS sequence"/>
</dbReference>
<gene>
    <name evidence="1" type="ORF">P5673_004543</name>
</gene>
<dbReference type="EMBL" id="JARQWQ010000007">
    <property type="protein sequence ID" value="KAK2570841.1"/>
    <property type="molecule type" value="Genomic_DNA"/>
</dbReference>
<comment type="caution">
    <text evidence="1">The sequence shown here is derived from an EMBL/GenBank/DDBJ whole genome shotgun (WGS) entry which is preliminary data.</text>
</comment>
<reference evidence="1" key="1">
    <citation type="journal article" date="2023" name="G3 (Bethesda)">
        <title>Whole genome assembly and annotation of the endangered Caribbean coral Acropora cervicornis.</title>
        <authorList>
            <person name="Selwyn J.D."/>
            <person name="Vollmer S.V."/>
        </authorList>
    </citation>
    <scope>NUCLEOTIDE SEQUENCE</scope>
    <source>
        <strain evidence="1">K2</strain>
    </source>
</reference>
<accession>A0AAD9VDV3</accession>
<organism evidence="1 2">
    <name type="scientific">Acropora cervicornis</name>
    <name type="common">Staghorn coral</name>
    <dbReference type="NCBI Taxonomy" id="6130"/>
    <lineage>
        <taxon>Eukaryota</taxon>
        <taxon>Metazoa</taxon>
        <taxon>Cnidaria</taxon>
        <taxon>Anthozoa</taxon>
        <taxon>Hexacorallia</taxon>
        <taxon>Scleractinia</taxon>
        <taxon>Astrocoeniina</taxon>
        <taxon>Acroporidae</taxon>
        <taxon>Acropora</taxon>
    </lineage>
</organism>